<protein>
    <recommendedName>
        <fullName evidence="4">Beta/gamma crystallin 'Greek key' domain-containing protein</fullName>
    </recommendedName>
</protein>
<organism evidence="2 3">
    <name type="scientific">Actinomadura harenae</name>
    <dbReference type="NCBI Taxonomy" id="2483351"/>
    <lineage>
        <taxon>Bacteria</taxon>
        <taxon>Bacillati</taxon>
        <taxon>Actinomycetota</taxon>
        <taxon>Actinomycetes</taxon>
        <taxon>Streptosporangiales</taxon>
        <taxon>Thermomonosporaceae</taxon>
        <taxon>Actinomadura</taxon>
    </lineage>
</organism>
<evidence type="ECO:0008006" key="4">
    <source>
        <dbReference type="Google" id="ProtNLM"/>
    </source>
</evidence>
<comment type="caution">
    <text evidence="2">The sequence shown here is derived from an EMBL/GenBank/DDBJ whole genome shotgun (WGS) entry which is preliminary data.</text>
</comment>
<gene>
    <name evidence="2" type="ORF">EBO15_29210</name>
</gene>
<keyword evidence="1" id="KW-0732">Signal</keyword>
<feature type="signal peptide" evidence="1">
    <location>
        <begin position="1"/>
        <end position="23"/>
    </location>
</feature>
<feature type="chain" id="PRO_5039684078" description="Beta/gamma crystallin 'Greek key' domain-containing protein" evidence="1">
    <location>
        <begin position="24"/>
        <end position="103"/>
    </location>
</feature>
<name>A0A3M2LRE4_9ACTN</name>
<dbReference type="EMBL" id="RFFG01000064">
    <property type="protein sequence ID" value="RMI39646.1"/>
    <property type="molecule type" value="Genomic_DNA"/>
</dbReference>
<proteinExistence type="predicted"/>
<reference evidence="2 3" key="1">
    <citation type="submission" date="2018-10" db="EMBL/GenBank/DDBJ databases">
        <title>Isolation from soil.</title>
        <authorList>
            <person name="Hu J."/>
        </authorList>
    </citation>
    <scope>NUCLEOTIDE SEQUENCE [LARGE SCALE GENOMIC DNA]</scope>
    <source>
        <strain evidence="2 3">NEAU-Ht49</strain>
    </source>
</reference>
<sequence length="103" mass="10873">MKVLTGALALGCAAGVALGTATAASASVGDFTYRSGQKDFRLHNEADGPCHSLAEMGSRFKNLTGTTVELFSDKDCHGRHAYMEPHAGAAGAPEWAWSFRFLP</sequence>
<evidence type="ECO:0000313" key="2">
    <source>
        <dbReference type="EMBL" id="RMI39646.1"/>
    </source>
</evidence>
<accession>A0A3M2LRE4</accession>
<keyword evidence="3" id="KW-1185">Reference proteome</keyword>
<dbReference type="AlphaFoldDB" id="A0A3M2LRE4"/>
<evidence type="ECO:0000256" key="1">
    <source>
        <dbReference type="SAM" id="SignalP"/>
    </source>
</evidence>
<dbReference type="Proteomes" id="UP000282674">
    <property type="component" value="Unassembled WGS sequence"/>
</dbReference>
<evidence type="ECO:0000313" key="3">
    <source>
        <dbReference type="Proteomes" id="UP000282674"/>
    </source>
</evidence>